<keyword evidence="8" id="KW-0811">Translocation</keyword>
<evidence type="ECO:0000256" key="4">
    <source>
        <dbReference type="ARBA" id="ARBA00022475"/>
    </source>
</evidence>
<dbReference type="InterPro" id="IPR003849">
    <property type="entry name" value="Preprotein_translocase_YajC"/>
</dbReference>
<evidence type="ECO:0000256" key="3">
    <source>
        <dbReference type="ARBA" id="ARBA00022448"/>
    </source>
</evidence>
<evidence type="ECO:0000313" key="12">
    <source>
        <dbReference type="Proteomes" id="UP001595914"/>
    </source>
</evidence>
<dbReference type="Pfam" id="PF02699">
    <property type="entry name" value="YajC"/>
    <property type="match status" value="1"/>
</dbReference>
<organism evidence="11 12">
    <name type="scientific">Rhodococcus kronopolitis</name>
    <dbReference type="NCBI Taxonomy" id="1460226"/>
    <lineage>
        <taxon>Bacteria</taxon>
        <taxon>Bacillati</taxon>
        <taxon>Actinomycetota</taxon>
        <taxon>Actinomycetes</taxon>
        <taxon>Mycobacteriales</taxon>
        <taxon>Nocardiaceae</taxon>
        <taxon>Rhodococcus</taxon>
    </lineage>
</organism>
<evidence type="ECO:0000256" key="7">
    <source>
        <dbReference type="ARBA" id="ARBA00022989"/>
    </source>
</evidence>
<dbReference type="EMBL" id="JBHSFO010000002">
    <property type="protein sequence ID" value="MFC4602756.1"/>
    <property type="molecule type" value="Genomic_DNA"/>
</dbReference>
<reference evidence="12" key="1">
    <citation type="journal article" date="2019" name="Int. J. Syst. Evol. Microbiol.">
        <title>The Global Catalogue of Microorganisms (GCM) 10K type strain sequencing project: providing services to taxonomists for standard genome sequencing and annotation.</title>
        <authorList>
            <consortium name="The Broad Institute Genomics Platform"/>
            <consortium name="The Broad Institute Genome Sequencing Center for Infectious Disease"/>
            <person name="Wu L."/>
            <person name="Ma J."/>
        </authorList>
    </citation>
    <scope>NUCLEOTIDE SEQUENCE [LARGE SCALE GENOMIC DNA]</scope>
    <source>
        <strain evidence="12">CCUG 54520</strain>
    </source>
</reference>
<protein>
    <submittedName>
        <fullName evidence="11">Preprotein translocase subunit YajC</fullName>
    </submittedName>
</protein>
<comment type="caution">
    <text evidence="11">The sequence shown here is derived from an EMBL/GenBank/DDBJ whole genome shotgun (WGS) entry which is preliminary data.</text>
</comment>
<keyword evidence="3" id="KW-0813">Transport</keyword>
<keyword evidence="5" id="KW-0812">Transmembrane</keyword>
<keyword evidence="12" id="KW-1185">Reference proteome</keyword>
<evidence type="ECO:0000256" key="2">
    <source>
        <dbReference type="ARBA" id="ARBA00006742"/>
    </source>
</evidence>
<evidence type="ECO:0000256" key="5">
    <source>
        <dbReference type="ARBA" id="ARBA00022692"/>
    </source>
</evidence>
<proteinExistence type="inferred from homology"/>
<evidence type="ECO:0000256" key="9">
    <source>
        <dbReference type="ARBA" id="ARBA00023136"/>
    </source>
</evidence>
<keyword evidence="9" id="KW-0472">Membrane</keyword>
<evidence type="ECO:0000256" key="10">
    <source>
        <dbReference type="SAM" id="MobiDB-lite"/>
    </source>
</evidence>
<dbReference type="RefSeq" id="WP_378414221.1">
    <property type="nucleotide sequence ID" value="NZ_JBHSFO010000002.1"/>
</dbReference>
<dbReference type="PANTHER" id="PTHR33909">
    <property type="entry name" value="SEC TRANSLOCON ACCESSORY COMPLEX SUBUNIT YAJC"/>
    <property type="match status" value="1"/>
</dbReference>
<keyword evidence="6" id="KW-0653">Protein transport</keyword>
<keyword evidence="4" id="KW-1003">Cell membrane</keyword>
<keyword evidence="7" id="KW-1133">Transmembrane helix</keyword>
<dbReference type="NCBIfam" id="TIGR00739">
    <property type="entry name" value="yajC"/>
    <property type="match status" value="1"/>
</dbReference>
<feature type="compositionally biased region" description="Basic and acidic residues" evidence="10">
    <location>
        <begin position="113"/>
        <end position="137"/>
    </location>
</feature>
<evidence type="ECO:0000256" key="8">
    <source>
        <dbReference type="ARBA" id="ARBA00023010"/>
    </source>
</evidence>
<dbReference type="Proteomes" id="UP001595914">
    <property type="component" value="Unassembled WGS sequence"/>
</dbReference>
<accession>A0ABV9FL36</accession>
<comment type="similarity">
    <text evidence="2">Belongs to the YajC family.</text>
</comment>
<dbReference type="SMART" id="SM01323">
    <property type="entry name" value="YajC"/>
    <property type="match status" value="1"/>
</dbReference>
<dbReference type="PANTHER" id="PTHR33909:SF1">
    <property type="entry name" value="SEC TRANSLOCON ACCESSORY COMPLEX SUBUNIT YAJC"/>
    <property type="match status" value="1"/>
</dbReference>
<comment type="subcellular location">
    <subcellularLocation>
        <location evidence="1">Cell membrane</location>
        <topology evidence="1">Single-pass membrane protein</topology>
    </subcellularLocation>
</comment>
<sequence>MELLFPLLILALLVPMFLGIRRQKKEMAKTAEMQDSLTVGNRVLTTSGLHGTIVELDDDTVELEIAPGVVTTWSRLVIRELIVDDADLDEDDLDDDDDLDEDVADEAVADESVADKVIDETPEETQIRLDKGRPDKE</sequence>
<name>A0ABV9FL36_9NOCA</name>
<evidence type="ECO:0000256" key="1">
    <source>
        <dbReference type="ARBA" id="ARBA00004162"/>
    </source>
</evidence>
<gene>
    <name evidence="11" type="primary">yajC</name>
    <name evidence="11" type="ORF">ACFO6S_03515</name>
</gene>
<evidence type="ECO:0000313" key="11">
    <source>
        <dbReference type="EMBL" id="MFC4602756.1"/>
    </source>
</evidence>
<feature type="region of interest" description="Disordered" evidence="10">
    <location>
        <begin position="110"/>
        <end position="137"/>
    </location>
</feature>
<evidence type="ECO:0000256" key="6">
    <source>
        <dbReference type="ARBA" id="ARBA00022927"/>
    </source>
</evidence>